<evidence type="ECO:0000313" key="1">
    <source>
        <dbReference type="EMBL" id="RKQ69243.1"/>
    </source>
</evidence>
<dbReference type="SUPFAM" id="SSF56784">
    <property type="entry name" value="HAD-like"/>
    <property type="match status" value="1"/>
</dbReference>
<keyword evidence="2" id="KW-1185">Reference proteome</keyword>
<dbReference type="SFLD" id="SFLDS00003">
    <property type="entry name" value="Haloacid_Dehalogenase"/>
    <property type="match status" value="1"/>
</dbReference>
<dbReference type="GO" id="GO:0016787">
    <property type="term" value="F:hydrolase activity"/>
    <property type="evidence" value="ECO:0007669"/>
    <property type="project" value="UniProtKB-KW"/>
</dbReference>
<proteinExistence type="predicted"/>
<dbReference type="Gene3D" id="1.10.150.450">
    <property type="match status" value="1"/>
</dbReference>
<dbReference type="NCBIfam" id="TIGR01509">
    <property type="entry name" value="HAD-SF-IA-v3"/>
    <property type="match status" value="1"/>
</dbReference>
<dbReference type="InParanoid" id="A0A420WE21"/>
<dbReference type="AlphaFoldDB" id="A0A420WE21"/>
<reference evidence="1 2" key="1">
    <citation type="submission" date="2018-10" db="EMBL/GenBank/DDBJ databases">
        <title>Genomic Encyclopedia of Type Strains, Phase IV (KMG-IV): sequencing the most valuable type-strain genomes for metagenomic binning, comparative biology and taxonomic classification.</title>
        <authorList>
            <person name="Goeker M."/>
        </authorList>
    </citation>
    <scope>NUCLEOTIDE SEQUENCE [LARGE SCALE GENOMIC DNA]</scope>
    <source>
        <strain evidence="1 2">DSM 22008</strain>
    </source>
</reference>
<dbReference type="PANTHER" id="PTHR12725:SF117">
    <property type="entry name" value="HALOACID DEHALOGENASE-LIKE HYDROLASE"/>
    <property type="match status" value="1"/>
</dbReference>
<dbReference type="SFLD" id="SFLDG01132">
    <property type="entry name" value="C1.5.3:_5'-Nucleotidase_Like"/>
    <property type="match status" value="1"/>
</dbReference>
<dbReference type="InterPro" id="IPR010237">
    <property type="entry name" value="Pyr-5-nucltdase"/>
</dbReference>
<sequence length="236" mass="26774">MPDTSHFDSSDLAHIRHWIFDLDNTLYRADAKFFGQIDTKITNYISRYLALHATEAHALQKSYLAEYGTSLSGLMAVHGMDPAEFLDYVHDVDLTVLKPDPDLRKHIEALPGKKWIFTNGSRGHARNIAGHLNLWDLFDGSFGIEDADYIPKPKRSPFIKFCDVFDIDPKQAIFFEDSVRNLEVPKHMGMKTALVTSDEDWGDEPEITRPAGSTTRADWVDYTINDLTGWLGNLTV</sequence>
<protein>
    <submittedName>
        <fullName evidence="1">Putative hydrolase of the HAD superfamily</fullName>
    </submittedName>
</protein>
<gene>
    <name evidence="1" type="ORF">DES40_2042</name>
</gene>
<evidence type="ECO:0000313" key="2">
    <source>
        <dbReference type="Proteomes" id="UP000282211"/>
    </source>
</evidence>
<accession>A0A420WE21</accession>
<dbReference type="EMBL" id="RBII01000002">
    <property type="protein sequence ID" value="RKQ69243.1"/>
    <property type="molecule type" value="Genomic_DNA"/>
</dbReference>
<dbReference type="InterPro" id="IPR036412">
    <property type="entry name" value="HAD-like_sf"/>
</dbReference>
<name>A0A420WE21_9PROT</name>
<dbReference type="InterPro" id="IPR023214">
    <property type="entry name" value="HAD_sf"/>
</dbReference>
<dbReference type="NCBIfam" id="TIGR01993">
    <property type="entry name" value="Pyr-5-nucltdase"/>
    <property type="match status" value="1"/>
</dbReference>
<dbReference type="SFLD" id="SFLDG01129">
    <property type="entry name" value="C1.5:_HAD__Beta-PGM__Phosphata"/>
    <property type="match status" value="1"/>
</dbReference>
<organism evidence="1 2">
    <name type="scientific">Litorimonas taeanensis</name>
    <dbReference type="NCBI Taxonomy" id="568099"/>
    <lineage>
        <taxon>Bacteria</taxon>
        <taxon>Pseudomonadati</taxon>
        <taxon>Pseudomonadota</taxon>
        <taxon>Alphaproteobacteria</taxon>
        <taxon>Maricaulales</taxon>
        <taxon>Robiginitomaculaceae</taxon>
    </lineage>
</organism>
<dbReference type="RefSeq" id="WP_121101609.1">
    <property type="nucleotide sequence ID" value="NZ_RBII01000002.1"/>
</dbReference>
<dbReference type="Gene3D" id="3.40.50.1000">
    <property type="entry name" value="HAD superfamily/HAD-like"/>
    <property type="match status" value="1"/>
</dbReference>
<dbReference type="InterPro" id="IPR006439">
    <property type="entry name" value="HAD-SF_hydro_IA"/>
</dbReference>
<dbReference type="OrthoDB" id="9803141at2"/>
<dbReference type="PANTHER" id="PTHR12725">
    <property type="entry name" value="HALOACID DEHALOGENASE-LIKE HYDROLASE"/>
    <property type="match status" value="1"/>
</dbReference>
<dbReference type="Proteomes" id="UP000282211">
    <property type="component" value="Unassembled WGS sequence"/>
</dbReference>
<keyword evidence="1" id="KW-0378">Hydrolase</keyword>
<comment type="caution">
    <text evidence="1">The sequence shown here is derived from an EMBL/GenBank/DDBJ whole genome shotgun (WGS) entry which is preliminary data.</text>
</comment>
<dbReference type="Pfam" id="PF00702">
    <property type="entry name" value="Hydrolase"/>
    <property type="match status" value="1"/>
</dbReference>